<dbReference type="EMBL" id="BAABIL010000874">
    <property type="protein sequence ID" value="GAA4666037.1"/>
    <property type="molecule type" value="Genomic_DNA"/>
</dbReference>
<feature type="region of interest" description="Disordered" evidence="1">
    <location>
        <begin position="220"/>
        <end position="239"/>
    </location>
</feature>
<dbReference type="RefSeq" id="WP_345714333.1">
    <property type="nucleotide sequence ID" value="NZ_BAABIL010000874.1"/>
</dbReference>
<evidence type="ECO:0000256" key="1">
    <source>
        <dbReference type="SAM" id="MobiDB-lite"/>
    </source>
</evidence>
<evidence type="ECO:0008006" key="4">
    <source>
        <dbReference type="Google" id="ProtNLM"/>
    </source>
</evidence>
<proteinExistence type="predicted"/>
<keyword evidence="3" id="KW-1185">Reference proteome</keyword>
<accession>A0ABP8VL91</accession>
<name>A0ABP8VL91_9ACTN</name>
<organism evidence="2 3">
    <name type="scientific">Kineococcus glutinatus</name>
    <dbReference type="NCBI Taxonomy" id="1070872"/>
    <lineage>
        <taxon>Bacteria</taxon>
        <taxon>Bacillati</taxon>
        <taxon>Actinomycetota</taxon>
        <taxon>Actinomycetes</taxon>
        <taxon>Kineosporiales</taxon>
        <taxon>Kineosporiaceae</taxon>
        <taxon>Kineococcus</taxon>
    </lineage>
</organism>
<dbReference type="Proteomes" id="UP001501195">
    <property type="component" value="Unassembled WGS sequence"/>
</dbReference>
<feature type="compositionally biased region" description="Gly residues" evidence="1">
    <location>
        <begin position="7"/>
        <end position="16"/>
    </location>
</feature>
<comment type="caution">
    <text evidence="2">The sequence shown here is derived from an EMBL/GenBank/DDBJ whole genome shotgun (WGS) entry which is preliminary data.</text>
</comment>
<protein>
    <recommendedName>
        <fullName evidence="4">EcsC family protein</fullName>
    </recommendedName>
</protein>
<evidence type="ECO:0000313" key="2">
    <source>
        <dbReference type="EMBL" id="GAA4666037.1"/>
    </source>
</evidence>
<reference evidence="3" key="1">
    <citation type="journal article" date="2019" name="Int. J. Syst. Evol. Microbiol.">
        <title>The Global Catalogue of Microorganisms (GCM) 10K type strain sequencing project: providing services to taxonomists for standard genome sequencing and annotation.</title>
        <authorList>
            <consortium name="The Broad Institute Genomics Platform"/>
            <consortium name="The Broad Institute Genome Sequencing Center for Infectious Disease"/>
            <person name="Wu L."/>
            <person name="Ma J."/>
        </authorList>
    </citation>
    <scope>NUCLEOTIDE SEQUENCE [LARGE SCALE GENOMIC DNA]</scope>
    <source>
        <strain evidence="3">JCM 18126</strain>
    </source>
</reference>
<feature type="compositionally biased region" description="Low complexity" evidence="1">
    <location>
        <begin position="229"/>
        <end position="239"/>
    </location>
</feature>
<evidence type="ECO:0000313" key="3">
    <source>
        <dbReference type="Proteomes" id="UP001501195"/>
    </source>
</evidence>
<feature type="region of interest" description="Disordered" evidence="1">
    <location>
        <begin position="1"/>
        <end position="20"/>
    </location>
</feature>
<gene>
    <name evidence="2" type="ORF">GCM10023225_35960</name>
</gene>
<sequence length="239" mass="24014">MGLLKGWRGGGAGSGEGPDAADSKATALVQRLVDVGIDGAGPFASAVAVAERARAGHPSAESAVHVVVRRHSRAVAGSGFATGVGGLVTMPVALPANVVGFYLLATRTVAAIAHLRGYDVTREEVRSAVLLTLVGSDAGQVLRSAGLPVGGPLSSLATRRLPRDVLVLVNKGVGFRLLGRLGSVGALQSSRIVPLLGGVVGAGADVVLLRRIAKHAQREFAPRTRAQVPPASGAPAAGS</sequence>